<evidence type="ECO:0000256" key="3">
    <source>
        <dbReference type="PROSITE-ProRule" id="PRU01191"/>
    </source>
</evidence>
<dbReference type="Proteomes" id="UP001054252">
    <property type="component" value="Unassembled WGS sequence"/>
</dbReference>
<comment type="similarity">
    <text evidence="3">Belongs to the GRAS family.</text>
</comment>
<keyword evidence="2" id="KW-0804">Transcription</keyword>
<evidence type="ECO:0000256" key="1">
    <source>
        <dbReference type="ARBA" id="ARBA00023015"/>
    </source>
</evidence>
<dbReference type="PROSITE" id="PS50985">
    <property type="entry name" value="GRAS"/>
    <property type="match status" value="1"/>
</dbReference>
<feature type="region of interest" description="Leucine repeat II (LRII)" evidence="3">
    <location>
        <begin position="147"/>
        <end position="179"/>
    </location>
</feature>
<evidence type="ECO:0000313" key="4">
    <source>
        <dbReference type="EMBL" id="GKV36274.1"/>
    </source>
</evidence>
<feature type="region of interest" description="SAW" evidence="3">
    <location>
        <begin position="279"/>
        <end position="357"/>
    </location>
</feature>
<dbReference type="InterPro" id="IPR005202">
    <property type="entry name" value="TF_GRAS"/>
</dbReference>
<evidence type="ECO:0000313" key="5">
    <source>
        <dbReference type="Proteomes" id="UP001054252"/>
    </source>
</evidence>
<sequence length="378" mass="43685">MRGDVVDALKKCAEALQHGNSRLANAEMGRVLDLAGKETEPRTRRLIRYFAQALACRAYGLHPKCFSFQTPDWKYSMCEGYGLFHTVGWAIEDVVKGKRKVHVIELVKHMNGYEQWASFFYGFYDLGDLTHLRLSFLVQENIEFSKESEEKLIRASSHLRIGLEYKIFSVNSFADIDVTLLELQDGEFVVVNCMFVFSKMLSEALALEKLLLTVRDVMKADIMIVAEHDANLNQSNFLLRFDESLEYYSSAFQDLNEYEYDYDLEIEVYYRYQICNMVACKGSNRVERHQTWAQWKSSLFRYGFSIFNLSTDFAEGHFWVKWENGIFVIVSARPEKQPLIFVSAWTTSTFPFKSSGSNEVSCVAKVIEKSSRCSDIDV</sequence>
<evidence type="ECO:0000256" key="2">
    <source>
        <dbReference type="ARBA" id="ARBA00023163"/>
    </source>
</evidence>
<keyword evidence="5" id="KW-1185">Reference proteome</keyword>
<proteinExistence type="inferred from homology"/>
<gene>
    <name evidence="4" type="ORF">SLEP1_g44422</name>
</gene>
<dbReference type="PANTHER" id="PTHR31636">
    <property type="entry name" value="OSJNBA0084A10.13 PROTEIN-RELATED"/>
    <property type="match status" value="1"/>
</dbReference>
<comment type="caution">
    <text evidence="3">Lacks conserved residue(s) required for the propagation of feature annotation.</text>
</comment>
<name>A0AAV5LG54_9ROSI</name>
<dbReference type="EMBL" id="BPVZ01000115">
    <property type="protein sequence ID" value="GKV36274.1"/>
    <property type="molecule type" value="Genomic_DNA"/>
</dbReference>
<dbReference type="Pfam" id="PF03514">
    <property type="entry name" value="GRAS"/>
    <property type="match status" value="1"/>
</dbReference>
<dbReference type="AlphaFoldDB" id="A0AAV5LG54"/>
<comment type="caution">
    <text evidence="4">The sequence shown here is derived from an EMBL/GenBank/DDBJ whole genome shotgun (WGS) entry which is preliminary data.</text>
</comment>
<organism evidence="4 5">
    <name type="scientific">Rubroshorea leprosula</name>
    <dbReference type="NCBI Taxonomy" id="152421"/>
    <lineage>
        <taxon>Eukaryota</taxon>
        <taxon>Viridiplantae</taxon>
        <taxon>Streptophyta</taxon>
        <taxon>Embryophyta</taxon>
        <taxon>Tracheophyta</taxon>
        <taxon>Spermatophyta</taxon>
        <taxon>Magnoliopsida</taxon>
        <taxon>eudicotyledons</taxon>
        <taxon>Gunneridae</taxon>
        <taxon>Pentapetalae</taxon>
        <taxon>rosids</taxon>
        <taxon>malvids</taxon>
        <taxon>Malvales</taxon>
        <taxon>Dipterocarpaceae</taxon>
        <taxon>Rubroshorea</taxon>
    </lineage>
</organism>
<reference evidence="4 5" key="1">
    <citation type="journal article" date="2021" name="Commun. Biol.">
        <title>The genome of Shorea leprosula (Dipterocarpaceae) highlights the ecological relevance of drought in aseasonal tropical rainforests.</title>
        <authorList>
            <person name="Ng K.K.S."/>
            <person name="Kobayashi M.J."/>
            <person name="Fawcett J.A."/>
            <person name="Hatakeyama M."/>
            <person name="Paape T."/>
            <person name="Ng C.H."/>
            <person name="Ang C.C."/>
            <person name="Tnah L.H."/>
            <person name="Lee C.T."/>
            <person name="Nishiyama T."/>
            <person name="Sese J."/>
            <person name="O'Brien M.J."/>
            <person name="Copetti D."/>
            <person name="Mohd Noor M.I."/>
            <person name="Ong R.C."/>
            <person name="Putra M."/>
            <person name="Sireger I.Z."/>
            <person name="Indrioko S."/>
            <person name="Kosugi Y."/>
            <person name="Izuno A."/>
            <person name="Isagi Y."/>
            <person name="Lee S.L."/>
            <person name="Shimizu K.K."/>
        </authorList>
    </citation>
    <scope>NUCLEOTIDE SEQUENCE [LARGE SCALE GENOMIC DNA]</scope>
    <source>
        <strain evidence="4">214</strain>
    </source>
</reference>
<protein>
    <submittedName>
        <fullName evidence="4">Uncharacterized protein</fullName>
    </submittedName>
</protein>
<keyword evidence="1" id="KW-0805">Transcription regulation</keyword>
<accession>A0AAV5LG54</accession>